<sequence>MKPIYVIASLVASVMASGTKSNCPPRPATKAQQKVIFEQAVQSIIVEGNYREGANKFYSEDYINHDPNVLSGRENSISFLESLPANINITIANKAIQGDYAYILQKVDLPGSPSLAWTDIWRLEGTCIMEHWSVYMSKGEDAVNPLPLV</sequence>
<keyword evidence="3" id="KW-1185">Reference proteome</keyword>
<dbReference type="Gene3D" id="3.10.450.50">
    <property type="match status" value="1"/>
</dbReference>
<evidence type="ECO:0008006" key="4">
    <source>
        <dbReference type="Google" id="ProtNLM"/>
    </source>
</evidence>
<dbReference type="Proteomes" id="UP000287144">
    <property type="component" value="Unassembled WGS sequence"/>
</dbReference>
<organism evidence="2 3">
    <name type="scientific">Fusarium oligoseptatum</name>
    <dbReference type="NCBI Taxonomy" id="2604345"/>
    <lineage>
        <taxon>Eukaryota</taxon>
        <taxon>Fungi</taxon>
        <taxon>Dikarya</taxon>
        <taxon>Ascomycota</taxon>
        <taxon>Pezizomycotina</taxon>
        <taxon>Sordariomycetes</taxon>
        <taxon>Hypocreomycetidae</taxon>
        <taxon>Hypocreales</taxon>
        <taxon>Nectriaceae</taxon>
        <taxon>Fusarium</taxon>
        <taxon>Fusarium solani species complex</taxon>
    </lineage>
</organism>
<feature type="chain" id="PRO_5019078209" description="SnoaL-like domain-containing protein" evidence="1">
    <location>
        <begin position="17"/>
        <end position="149"/>
    </location>
</feature>
<comment type="caution">
    <text evidence="2">The sequence shown here is derived from an EMBL/GenBank/DDBJ whole genome shotgun (WGS) entry which is preliminary data.</text>
</comment>
<keyword evidence="1" id="KW-0732">Signal</keyword>
<feature type="signal peptide" evidence="1">
    <location>
        <begin position="1"/>
        <end position="16"/>
    </location>
</feature>
<protein>
    <recommendedName>
        <fullName evidence="4">SnoaL-like domain-containing protein</fullName>
    </recommendedName>
</protein>
<name>A0A428TC32_9HYPO</name>
<gene>
    <name evidence="2" type="ORF">CEP52_009642</name>
</gene>
<evidence type="ECO:0000313" key="3">
    <source>
        <dbReference type="Proteomes" id="UP000287144"/>
    </source>
</evidence>
<accession>A0A428TC32</accession>
<dbReference type="AlphaFoldDB" id="A0A428TC32"/>
<proteinExistence type="predicted"/>
<dbReference type="InterPro" id="IPR032710">
    <property type="entry name" value="NTF2-like_dom_sf"/>
</dbReference>
<dbReference type="EMBL" id="NKCK01000103">
    <property type="protein sequence ID" value="RSL99581.1"/>
    <property type="molecule type" value="Genomic_DNA"/>
</dbReference>
<dbReference type="SUPFAM" id="SSF54427">
    <property type="entry name" value="NTF2-like"/>
    <property type="match status" value="1"/>
</dbReference>
<evidence type="ECO:0000313" key="2">
    <source>
        <dbReference type="EMBL" id="RSL99581.1"/>
    </source>
</evidence>
<evidence type="ECO:0000256" key="1">
    <source>
        <dbReference type="SAM" id="SignalP"/>
    </source>
</evidence>
<reference evidence="2 3" key="1">
    <citation type="submission" date="2017-06" db="EMBL/GenBank/DDBJ databases">
        <title>Comparative genomic analysis of Ambrosia Fusariam Clade fungi.</title>
        <authorList>
            <person name="Stajich J.E."/>
            <person name="Carrillo J."/>
            <person name="Kijimoto T."/>
            <person name="Eskalen A."/>
            <person name="O'Donnell K."/>
            <person name="Kasson M."/>
        </authorList>
    </citation>
    <scope>NUCLEOTIDE SEQUENCE [LARGE SCALE GENOMIC DNA]</scope>
    <source>
        <strain evidence="2 3">NRRL62579</strain>
    </source>
</reference>